<feature type="region of interest" description="Disordered" evidence="1">
    <location>
        <begin position="33"/>
        <end position="68"/>
    </location>
</feature>
<feature type="compositionally biased region" description="Acidic residues" evidence="1">
    <location>
        <begin position="320"/>
        <end position="330"/>
    </location>
</feature>
<dbReference type="RefSeq" id="WP_343994494.1">
    <property type="nucleotide sequence ID" value="NZ_BAAALG010000009.1"/>
</dbReference>
<evidence type="ECO:0008006" key="4">
    <source>
        <dbReference type="Google" id="ProtNLM"/>
    </source>
</evidence>
<comment type="caution">
    <text evidence="2">The sequence shown here is derived from an EMBL/GenBank/DDBJ whole genome shotgun (WGS) entry which is preliminary data.</text>
</comment>
<proteinExistence type="predicted"/>
<keyword evidence="3" id="KW-1185">Reference proteome</keyword>
<evidence type="ECO:0000313" key="2">
    <source>
        <dbReference type="EMBL" id="GAA1103561.1"/>
    </source>
</evidence>
<feature type="region of interest" description="Disordered" evidence="1">
    <location>
        <begin position="303"/>
        <end position="330"/>
    </location>
</feature>
<gene>
    <name evidence="2" type="ORF">GCM10009668_23010</name>
</gene>
<feature type="region of interest" description="Disordered" evidence="1">
    <location>
        <begin position="249"/>
        <end position="270"/>
    </location>
</feature>
<evidence type="ECO:0000256" key="1">
    <source>
        <dbReference type="SAM" id="MobiDB-lite"/>
    </source>
</evidence>
<organism evidence="2 3">
    <name type="scientific">Nocardioides dubius</name>
    <dbReference type="NCBI Taxonomy" id="317019"/>
    <lineage>
        <taxon>Bacteria</taxon>
        <taxon>Bacillati</taxon>
        <taxon>Actinomycetota</taxon>
        <taxon>Actinomycetes</taxon>
        <taxon>Propionibacteriales</taxon>
        <taxon>Nocardioidaceae</taxon>
        <taxon>Nocardioides</taxon>
    </lineage>
</organism>
<evidence type="ECO:0000313" key="3">
    <source>
        <dbReference type="Proteomes" id="UP001501581"/>
    </source>
</evidence>
<reference evidence="2 3" key="1">
    <citation type="journal article" date="2019" name="Int. J. Syst. Evol. Microbiol.">
        <title>The Global Catalogue of Microorganisms (GCM) 10K type strain sequencing project: providing services to taxonomists for standard genome sequencing and annotation.</title>
        <authorList>
            <consortium name="The Broad Institute Genomics Platform"/>
            <consortium name="The Broad Institute Genome Sequencing Center for Infectious Disease"/>
            <person name="Wu L."/>
            <person name="Ma J."/>
        </authorList>
    </citation>
    <scope>NUCLEOTIDE SEQUENCE [LARGE SCALE GENOMIC DNA]</scope>
    <source>
        <strain evidence="2 3">JCM 13008</strain>
    </source>
</reference>
<dbReference type="Proteomes" id="UP001501581">
    <property type="component" value="Unassembled WGS sequence"/>
</dbReference>
<feature type="compositionally biased region" description="Low complexity" evidence="1">
    <location>
        <begin position="42"/>
        <end position="68"/>
    </location>
</feature>
<accession>A0ABN1TWY6</accession>
<dbReference type="EMBL" id="BAAALG010000009">
    <property type="protein sequence ID" value="GAA1103561.1"/>
    <property type="molecule type" value="Genomic_DNA"/>
</dbReference>
<name>A0ABN1TWY6_9ACTN</name>
<protein>
    <recommendedName>
        <fullName evidence="4">Heavy-metal-associated domain-containing protein</fullName>
    </recommendedName>
</protein>
<sequence>MNTGLKVGLFASAIAFVFGSAVIVGWAAGPIDDEPESHDASHSGGASEAESGAHQHGATPAANAASAPAGLSISDQGYTLALDAAHAEPGTSREIAFRITGPQGDPVTEFEVAHEKELHLIVVRRDLTGFQHVHPTRDDDGTWRVDVDLTPGTWRVFADFQATGGPALTLGADLHVPGQTEHVVTEPNRVAQVGDYEVTLNGDLAAGQGAMLTLSVAKDGEPVTDLEPYLGAYGHLVALRAGDLAYLHAHPEGDPSDPATPSGPEVGFHVTAPSAGRYHLYLDFQHDGVVRTAAFVLDVGTGAASGSGDHSEHGMTPSSTEEESGDEHQH</sequence>